<comment type="subcellular location">
    <subcellularLocation>
        <location evidence="1">Cell inner membrane</location>
        <topology evidence="1">Multi-pass membrane protein</topology>
    </subcellularLocation>
</comment>
<dbReference type="PANTHER" id="PTHR30574">
    <property type="entry name" value="INNER MEMBRANE PROTEIN YEDE"/>
    <property type="match status" value="1"/>
</dbReference>
<comment type="similarity">
    <text evidence="8">Belongs to the TsuA/YedE (TC 9.B.102) family.</text>
</comment>
<keyword evidence="6 9" id="KW-1133">Transmembrane helix</keyword>
<evidence type="ECO:0000256" key="4">
    <source>
        <dbReference type="ARBA" id="ARBA00022519"/>
    </source>
</evidence>
<reference evidence="10 11" key="1">
    <citation type="submission" date="2020-11" db="EMBL/GenBank/DDBJ databases">
        <title>Description of Pontivivens ytuae sp. nov. isolated from deep sea sediment of Mariana Trench.</title>
        <authorList>
            <person name="Wang Z."/>
            <person name="Sun Q.-L."/>
            <person name="Xu X.-D."/>
            <person name="Tang Y.-Z."/>
            <person name="Zhang J."/>
        </authorList>
    </citation>
    <scope>NUCLEOTIDE SEQUENCE [LARGE SCALE GENOMIC DNA]</scope>
    <source>
        <strain evidence="10 11">MT2928</strain>
    </source>
</reference>
<feature type="transmembrane region" description="Helical" evidence="9">
    <location>
        <begin position="213"/>
        <end position="233"/>
    </location>
</feature>
<name>A0A7S9QBJ0_9RHOB</name>
<dbReference type="EMBL" id="CP064942">
    <property type="protein sequence ID" value="QPH52775.1"/>
    <property type="molecule type" value="Genomic_DNA"/>
</dbReference>
<keyword evidence="11" id="KW-1185">Reference proteome</keyword>
<evidence type="ECO:0000313" key="11">
    <source>
        <dbReference type="Proteomes" id="UP000594800"/>
    </source>
</evidence>
<accession>A0A7S9QBJ0</accession>
<dbReference type="InterPro" id="IPR007272">
    <property type="entry name" value="Sulf_transp_TsuA/YedE"/>
</dbReference>
<dbReference type="GO" id="GO:0005886">
    <property type="term" value="C:plasma membrane"/>
    <property type="evidence" value="ECO:0007669"/>
    <property type="project" value="UniProtKB-SubCell"/>
</dbReference>
<feature type="transmembrane region" description="Helical" evidence="9">
    <location>
        <begin position="69"/>
        <end position="91"/>
    </location>
</feature>
<keyword evidence="2" id="KW-0813">Transport</keyword>
<feature type="transmembrane region" description="Helical" evidence="9">
    <location>
        <begin position="32"/>
        <end position="57"/>
    </location>
</feature>
<evidence type="ECO:0000313" key="10">
    <source>
        <dbReference type="EMBL" id="QPH52775.1"/>
    </source>
</evidence>
<evidence type="ECO:0000256" key="5">
    <source>
        <dbReference type="ARBA" id="ARBA00022692"/>
    </source>
</evidence>
<dbReference type="Proteomes" id="UP000594800">
    <property type="component" value="Chromosome"/>
</dbReference>
<dbReference type="PANTHER" id="PTHR30574:SF1">
    <property type="entry name" value="SULPHUR TRANSPORT DOMAIN-CONTAINING PROTEIN"/>
    <property type="match status" value="1"/>
</dbReference>
<keyword evidence="3" id="KW-1003">Cell membrane</keyword>
<keyword evidence="7 9" id="KW-0472">Membrane</keyword>
<feature type="transmembrane region" description="Helical" evidence="9">
    <location>
        <begin position="349"/>
        <end position="368"/>
    </location>
</feature>
<feature type="transmembrane region" description="Helical" evidence="9">
    <location>
        <begin position="136"/>
        <end position="154"/>
    </location>
</feature>
<dbReference type="RefSeq" id="WP_196101986.1">
    <property type="nucleotide sequence ID" value="NZ_CP064942.1"/>
</dbReference>
<evidence type="ECO:0000256" key="3">
    <source>
        <dbReference type="ARBA" id="ARBA00022475"/>
    </source>
</evidence>
<keyword evidence="5 9" id="KW-0812">Transmembrane</keyword>
<protein>
    <submittedName>
        <fullName evidence="10">YeeE/YedE family protein</fullName>
    </submittedName>
</protein>
<feature type="transmembrane region" description="Helical" evidence="9">
    <location>
        <begin position="97"/>
        <end position="115"/>
    </location>
</feature>
<dbReference type="AlphaFoldDB" id="A0A7S9QBJ0"/>
<dbReference type="KEGG" id="poz:I0K15_13255"/>
<feature type="transmembrane region" description="Helical" evidence="9">
    <location>
        <begin position="314"/>
        <end position="337"/>
    </location>
</feature>
<evidence type="ECO:0000256" key="6">
    <source>
        <dbReference type="ARBA" id="ARBA00022989"/>
    </source>
</evidence>
<evidence type="ECO:0000256" key="9">
    <source>
        <dbReference type="SAM" id="Phobius"/>
    </source>
</evidence>
<dbReference type="Pfam" id="PF04143">
    <property type="entry name" value="Sulf_transp"/>
    <property type="match status" value="1"/>
</dbReference>
<gene>
    <name evidence="10" type="ORF">I0K15_13255</name>
</gene>
<sequence>MNRIPLIASLFVLLFLAAYAWAVEGETHLAAVLIGGLAGVVLYNASFGFTAGWRNMVLQRRGRGLRAQMLLIGLVAVAAYPLIAAGGIGGFDVRGTVLPMGVASALGAFVFGIGMQLGSGCASGTLFTAGGGSTRMMLVLVFFIAGSVWATAHWDFWASLPRTQAGTSLIVELGWAGAVAVIVAGAAAIWWLSVRVERAAHGSLEAGGGTARWSIWAGAVGLAVVAVLFLLFLGRPWGITYGFAVWGAQAVDALGAEPTTWTYWEGWRRGHVEGGVMSSTTNASNLGIVAGAMAAASLAGRWNPIWRLSRRDVLTAVIGGLMMGYGARLAYGCNIGAYLGGLTSGSLHGIWWLIWGFAGSFVGVALRVRIGMDPRPARPIVA</sequence>
<feature type="transmembrane region" description="Helical" evidence="9">
    <location>
        <begin position="174"/>
        <end position="192"/>
    </location>
</feature>
<feature type="transmembrane region" description="Helical" evidence="9">
    <location>
        <begin position="283"/>
        <end position="302"/>
    </location>
</feature>
<evidence type="ECO:0000256" key="8">
    <source>
        <dbReference type="ARBA" id="ARBA00035655"/>
    </source>
</evidence>
<proteinExistence type="inferred from homology"/>
<evidence type="ECO:0000256" key="1">
    <source>
        <dbReference type="ARBA" id="ARBA00004429"/>
    </source>
</evidence>
<evidence type="ECO:0000256" key="2">
    <source>
        <dbReference type="ARBA" id="ARBA00022448"/>
    </source>
</evidence>
<evidence type="ECO:0000256" key="7">
    <source>
        <dbReference type="ARBA" id="ARBA00023136"/>
    </source>
</evidence>
<organism evidence="10 11">
    <name type="scientific">Pontivivens ytuae</name>
    <dbReference type="NCBI Taxonomy" id="2789856"/>
    <lineage>
        <taxon>Bacteria</taxon>
        <taxon>Pseudomonadati</taxon>
        <taxon>Pseudomonadota</taxon>
        <taxon>Alphaproteobacteria</taxon>
        <taxon>Rhodobacterales</taxon>
        <taxon>Paracoccaceae</taxon>
        <taxon>Pontivivens</taxon>
    </lineage>
</organism>
<keyword evidence="4" id="KW-0997">Cell inner membrane</keyword>